<proteinExistence type="predicted"/>
<dbReference type="InterPro" id="IPR006195">
    <property type="entry name" value="aa-tRNA-synth_II"/>
</dbReference>
<name>A0A7C5XK03_9CREN</name>
<keyword evidence="3" id="KW-0067">ATP-binding</keyword>
<protein>
    <submittedName>
        <fullName evidence="6">Serine--tRNA ligase</fullName>
        <ecNumber evidence="6">6.1.1.11</ecNumber>
    </submittedName>
</protein>
<dbReference type="GO" id="GO:0004828">
    <property type="term" value="F:serine-tRNA ligase activity"/>
    <property type="evidence" value="ECO:0007669"/>
    <property type="project" value="UniProtKB-EC"/>
</dbReference>
<dbReference type="Pfam" id="PF18490">
    <property type="entry name" value="tRNA_bind_4"/>
    <property type="match status" value="1"/>
</dbReference>
<keyword evidence="1 6" id="KW-0436">Ligase</keyword>
<evidence type="ECO:0000256" key="2">
    <source>
        <dbReference type="ARBA" id="ARBA00022741"/>
    </source>
</evidence>
<dbReference type="SUPFAM" id="SSF55681">
    <property type="entry name" value="Class II aaRS and biotin synthetases"/>
    <property type="match status" value="1"/>
</dbReference>
<accession>A0A7C5XK03</accession>
<dbReference type="InterPro" id="IPR041293">
    <property type="entry name" value="SerS_tRNA-bd"/>
</dbReference>
<evidence type="ECO:0000256" key="4">
    <source>
        <dbReference type="ARBA" id="ARBA00023146"/>
    </source>
</evidence>
<feature type="domain" description="Aminoacyl-transfer RNA synthetases class-II family profile" evidence="5">
    <location>
        <begin position="332"/>
        <end position="504"/>
    </location>
</feature>
<reference evidence="6" key="1">
    <citation type="journal article" date="2020" name="mSystems">
        <title>Genome- and Community-Level Interaction Insights into Carbon Utilization and Element Cycling Functions of Hydrothermarchaeota in Hydrothermal Sediment.</title>
        <authorList>
            <person name="Zhou Z."/>
            <person name="Liu Y."/>
            <person name="Xu W."/>
            <person name="Pan J."/>
            <person name="Luo Z.H."/>
            <person name="Li M."/>
        </authorList>
    </citation>
    <scope>NUCLEOTIDE SEQUENCE [LARGE SCALE GENOMIC DNA]</scope>
    <source>
        <strain evidence="6">SpSt-1121</strain>
    </source>
</reference>
<dbReference type="NCBIfam" id="NF002120">
    <property type="entry name" value="PRK00960.1"/>
    <property type="match status" value="1"/>
</dbReference>
<dbReference type="InterPro" id="IPR045864">
    <property type="entry name" value="aa-tRNA-synth_II/BPL/LPL"/>
</dbReference>
<dbReference type="Gene3D" id="3.30.70.1920">
    <property type="match status" value="1"/>
</dbReference>
<comment type="caution">
    <text evidence="6">The sequence shown here is derived from an EMBL/GenBank/DDBJ whole genome shotgun (WGS) entry which is preliminary data.</text>
</comment>
<evidence type="ECO:0000256" key="1">
    <source>
        <dbReference type="ARBA" id="ARBA00022598"/>
    </source>
</evidence>
<evidence type="ECO:0000313" key="6">
    <source>
        <dbReference type="EMBL" id="HHP81422.1"/>
    </source>
</evidence>
<keyword evidence="2" id="KW-0547">Nucleotide-binding</keyword>
<dbReference type="EMBL" id="DRZI01000078">
    <property type="protein sequence ID" value="HHP81422.1"/>
    <property type="molecule type" value="Genomic_DNA"/>
</dbReference>
<evidence type="ECO:0000256" key="3">
    <source>
        <dbReference type="ARBA" id="ARBA00022840"/>
    </source>
</evidence>
<dbReference type="InterPro" id="IPR002314">
    <property type="entry name" value="aa-tRNA-synt_IIb"/>
</dbReference>
<dbReference type="AlphaFoldDB" id="A0A7C5XK03"/>
<dbReference type="GO" id="GO:0005524">
    <property type="term" value="F:ATP binding"/>
    <property type="evidence" value="ECO:0007669"/>
    <property type="project" value="UniProtKB-KW"/>
</dbReference>
<keyword evidence="4" id="KW-0030">Aminoacyl-tRNA synthetase</keyword>
<dbReference type="GO" id="GO:0006418">
    <property type="term" value="P:tRNA aminoacylation for protein translation"/>
    <property type="evidence" value="ECO:0007669"/>
    <property type="project" value="InterPro"/>
</dbReference>
<dbReference type="PROSITE" id="PS50862">
    <property type="entry name" value="AA_TRNA_LIGASE_II"/>
    <property type="match status" value="1"/>
</dbReference>
<organism evidence="6">
    <name type="scientific">Ignisphaera aggregans</name>
    <dbReference type="NCBI Taxonomy" id="334771"/>
    <lineage>
        <taxon>Archaea</taxon>
        <taxon>Thermoproteota</taxon>
        <taxon>Thermoprotei</taxon>
        <taxon>Desulfurococcales</taxon>
        <taxon>Desulfurococcaceae</taxon>
        <taxon>Ignisphaera</taxon>
    </lineage>
</organism>
<dbReference type="EC" id="6.1.1.11" evidence="6"/>
<dbReference type="Pfam" id="PF00587">
    <property type="entry name" value="tRNA-synt_2b"/>
    <property type="match status" value="1"/>
</dbReference>
<sequence length="533" mass="62561">MRFTGTVEIIFSKKLPDEIKKDVEGLIEYLNKDYLKRGARDSKEGAYISSFTFKDSSIVLKIESGNKIRIDEATLRVKNVFASNLGPKYRIGIRGIMLYNPTIILDNRISVSLKIPLIRNIVNNESYTVIELIDLDENDLKKPIFLRLLRLIEDKEQRIKWGGKSEHWILIKRSDRKITKIFTEDPNNILENIGWIKRMSIGQWLYTPPFTHMLNALKKLFIDEILKPLGFEEAVFPKMYPLEVGLKTGHLKGVINSMIFASLPKSFDISEFEEFIDYMYVMNEASSEELQKYIRAPTYFLCFAQCEPFYWFFENEVLDDSSLPIKWFDQSGPSYRWESGGIHGIERVIEFHRIEVVWLGKPEDVIRIRNELLQRYEYFMDQVLEIEWRMAWVTPWFYEQSGAIHESKEGIIDINRPGTVDFEAWLPYRGEREEDRNWLEIGNISIHGTKFTEPFKIKHNKGETLWSGCSGFGSERWLVALLAQKGFDVDDWPKKFVEYVKATPFPRSLNTVTYPKTKNGKELLLKIINSFKW</sequence>
<dbReference type="Gene3D" id="3.30.930.10">
    <property type="entry name" value="Bira Bifunctional Protein, Domain 2"/>
    <property type="match status" value="1"/>
</dbReference>
<gene>
    <name evidence="6" type="ORF">ENM84_02025</name>
</gene>
<evidence type="ECO:0000259" key="5">
    <source>
        <dbReference type="PROSITE" id="PS50862"/>
    </source>
</evidence>